<proteinExistence type="predicted"/>
<organism evidence="1 2">
    <name type="scientific">Biostraticola tofi</name>
    <dbReference type="NCBI Taxonomy" id="466109"/>
    <lineage>
        <taxon>Bacteria</taxon>
        <taxon>Pseudomonadati</taxon>
        <taxon>Pseudomonadota</taxon>
        <taxon>Gammaproteobacteria</taxon>
        <taxon>Enterobacterales</taxon>
        <taxon>Bruguierivoracaceae</taxon>
        <taxon>Biostraticola</taxon>
    </lineage>
</organism>
<reference evidence="1 2" key="1">
    <citation type="submission" date="2019-03" db="EMBL/GenBank/DDBJ databases">
        <title>Genomic Encyclopedia of Type Strains, Phase IV (KMG-IV): sequencing the most valuable type-strain genomes for metagenomic binning, comparative biology and taxonomic classification.</title>
        <authorList>
            <person name="Goeker M."/>
        </authorList>
    </citation>
    <scope>NUCLEOTIDE SEQUENCE [LARGE SCALE GENOMIC DNA]</scope>
    <source>
        <strain evidence="1 2">DSM 19580</strain>
    </source>
</reference>
<dbReference type="SUPFAM" id="SSF53187">
    <property type="entry name" value="Zn-dependent exopeptidases"/>
    <property type="match status" value="1"/>
</dbReference>
<dbReference type="RefSeq" id="WP_131865784.1">
    <property type="nucleotide sequence ID" value="NZ_SMCR01000006.1"/>
</dbReference>
<evidence type="ECO:0000313" key="2">
    <source>
        <dbReference type="Proteomes" id="UP000295719"/>
    </source>
</evidence>
<gene>
    <name evidence="1" type="ORF">EDC52_10621</name>
</gene>
<dbReference type="EMBL" id="SMCR01000006">
    <property type="protein sequence ID" value="TCV95091.1"/>
    <property type="molecule type" value="Genomic_DNA"/>
</dbReference>
<dbReference type="InterPro" id="IPR007709">
    <property type="entry name" value="N-FG_amidohydro"/>
</dbReference>
<accession>A0A4R3YRN8</accession>
<name>A0A4R3YRN8_9GAMM</name>
<dbReference type="NCBIfam" id="TIGR02017">
    <property type="entry name" value="hutG_amidohyd"/>
    <property type="match status" value="1"/>
</dbReference>
<keyword evidence="2" id="KW-1185">Reference proteome</keyword>
<dbReference type="AlphaFoldDB" id="A0A4R3YRN8"/>
<dbReference type="Pfam" id="PF05013">
    <property type="entry name" value="FGase"/>
    <property type="match status" value="1"/>
</dbReference>
<sequence>MSISNPYDYQAGTAPLLISIPHAGTRLTPAVAEGLSDAARSLPDTDWHLPTLYDFAAGLGAHMLIGSYSRLVVDLNRPADDKPLYATATTGLYPDTLFDGTPAFLPGQSPDADQRRRYLDQIWQPYHRQLQDTLSAIKARHGYALLLDAHSIASMIPRLFDGRLPDLNIGTNDGASCAPSLQETLVERCGQQPFSYVFNGRFKGGYITRAYGQPHARQHAVQLELAQCNYLTEHAPFDYLPERAGQLQQVLRLLVSSQLAWAEKAL</sequence>
<dbReference type="OrthoDB" id="8716700at2"/>
<comment type="caution">
    <text evidence="1">The sequence shown here is derived from an EMBL/GenBank/DDBJ whole genome shotgun (WGS) entry which is preliminary data.</text>
</comment>
<protein>
    <submittedName>
        <fullName evidence="1">Formiminoglutamase</fullName>
    </submittedName>
</protein>
<dbReference type="InterPro" id="IPR010247">
    <property type="entry name" value="HutG_amidohyd"/>
</dbReference>
<dbReference type="Proteomes" id="UP000295719">
    <property type="component" value="Unassembled WGS sequence"/>
</dbReference>
<evidence type="ECO:0000313" key="1">
    <source>
        <dbReference type="EMBL" id="TCV95091.1"/>
    </source>
</evidence>
<dbReference type="Gene3D" id="3.40.630.40">
    <property type="entry name" value="Zn-dependent exopeptidases"/>
    <property type="match status" value="1"/>
</dbReference>